<keyword evidence="2" id="KW-1185">Reference proteome</keyword>
<dbReference type="EMBL" id="CM023491">
    <property type="protein sequence ID" value="KAH6941240.1"/>
    <property type="molecule type" value="Genomic_DNA"/>
</dbReference>
<evidence type="ECO:0000313" key="1">
    <source>
        <dbReference type="EMBL" id="KAH6941240.1"/>
    </source>
</evidence>
<protein>
    <submittedName>
        <fullName evidence="1">Uncharacterized protein</fullName>
    </submittedName>
</protein>
<accession>A0ACB7T2S7</accession>
<evidence type="ECO:0000313" key="2">
    <source>
        <dbReference type="Proteomes" id="UP000821845"/>
    </source>
</evidence>
<gene>
    <name evidence="1" type="ORF">HPB50_015146</name>
</gene>
<sequence length="124" mass="13901">MPKVLAYESKAELPLLDKFTAQVSYKGAKLQDTALVTSTPCESLLCFKSAEARRLASTVYITLSLRSLQDDCPRLLEGLRKLQGIEVKTHIVKFVSPLTQMLMPIQFSVQDAVTIEVERLKDLM</sequence>
<dbReference type="Proteomes" id="UP000821845">
    <property type="component" value="Chromosome 11"/>
</dbReference>
<proteinExistence type="predicted"/>
<name>A0ACB7T2S7_HYAAI</name>
<comment type="caution">
    <text evidence="1">The sequence shown here is derived from an EMBL/GenBank/DDBJ whole genome shotgun (WGS) entry which is preliminary data.</text>
</comment>
<reference evidence="1" key="1">
    <citation type="submission" date="2020-05" db="EMBL/GenBank/DDBJ databases">
        <title>Large-scale comparative analyses of tick genomes elucidate their genetic diversity and vector capacities.</title>
        <authorList>
            <person name="Jia N."/>
            <person name="Wang J."/>
            <person name="Shi W."/>
            <person name="Du L."/>
            <person name="Sun Y."/>
            <person name="Zhan W."/>
            <person name="Jiang J."/>
            <person name="Wang Q."/>
            <person name="Zhang B."/>
            <person name="Ji P."/>
            <person name="Sakyi L.B."/>
            <person name="Cui X."/>
            <person name="Yuan T."/>
            <person name="Jiang B."/>
            <person name="Yang W."/>
            <person name="Lam T.T.-Y."/>
            <person name="Chang Q."/>
            <person name="Ding S."/>
            <person name="Wang X."/>
            <person name="Zhu J."/>
            <person name="Ruan X."/>
            <person name="Zhao L."/>
            <person name="Wei J."/>
            <person name="Que T."/>
            <person name="Du C."/>
            <person name="Cheng J."/>
            <person name="Dai P."/>
            <person name="Han X."/>
            <person name="Huang E."/>
            <person name="Gao Y."/>
            <person name="Liu J."/>
            <person name="Shao H."/>
            <person name="Ye R."/>
            <person name="Li L."/>
            <person name="Wei W."/>
            <person name="Wang X."/>
            <person name="Wang C."/>
            <person name="Yang T."/>
            <person name="Huo Q."/>
            <person name="Li W."/>
            <person name="Guo W."/>
            <person name="Chen H."/>
            <person name="Zhou L."/>
            <person name="Ni X."/>
            <person name="Tian J."/>
            <person name="Zhou Y."/>
            <person name="Sheng Y."/>
            <person name="Liu T."/>
            <person name="Pan Y."/>
            <person name="Xia L."/>
            <person name="Li J."/>
            <person name="Zhao F."/>
            <person name="Cao W."/>
        </authorList>
    </citation>
    <scope>NUCLEOTIDE SEQUENCE</scope>
    <source>
        <strain evidence="1">Hyas-2018</strain>
    </source>
</reference>
<organism evidence="1 2">
    <name type="scientific">Hyalomma asiaticum</name>
    <name type="common">Tick</name>
    <dbReference type="NCBI Taxonomy" id="266040"/>
    <lineage>
        <taxon>Eukaryota</taxon>
        <taxon>Metazoa</taxon>
        <taxon>Ecdysozoa</taxon>
        <taxon>Arthropoda</taxon>
        <taxon>Chelicerata</taxon>
        <taxon>Arachnida</taxon>
        <taxon>Acari</taxon>
        <taxon>Parasitiformes</taxon>
        <taxon>Ixodida</taxon>
        <taxon>Ixodoidea</taxon>
        <taxon>Ixodidae</taxon>
        <taxon>Hyalomminae</taxon>
        <taxon>Hyalomma</taxon>
    </lineage>
</organism>